<evidence type="ECO:0000313" key="1">
    <source>
        <dbReference type="EMBL" id="MCW8333281.1"/>
    </source>
</evidence>
<keyword evidence="2" id="KW-1185">Reference proteome</keyword>
<organism evidence="1 2">
    <name type="scientific">Vibrio paucivorans</name>
    <dbReference type="NCBI Taxonomy" id="2829489"/>
    <lineage>
        <taxon>Bacteria</taxon>
        <taxon>Pseudomonadati</taxon>
        <taxon>Pseudomonadota</taxon>
        <taxon>Gammaproteobacteria</taxon>
        <taxon>Vibrionales</taxon>
        <taxon>Vibrionaceae</taxon>
        <taxon>Vibrio</taxon>
    </lineage>
</organism>
<dbReference type="Proteomes" id="UP001155586">
    <property type="component" value="Unassembled WGS sequence"/>
</dbReference>
<protein>
    <submittedName>
        <fullName evidence="1">ISAs1 family transposase</fullName>
    </submittedName>
</protein>
<feature type="non-terminal residue" evidence="1">
    <location>
        <position position="1"/>
    </location>
</feature>
<evidence type="ECO:0000313" key="2">
    <source>
        <dbReference type="Proteomes" id="UP001155586"/>
    </source>
</evidence>
<dbReference type="AlphaFoldDB" id="A0A9X3HQK0"/>
<accession>A0A9X3HQK0</accession>
<gene>
    <name evidence="1" type="ORF">MD483_05530</name>
</gene>
<dbReference type="EMBL" id="JAKRRX010000020">
    <property type="protein sequence ID" value="MCW8333281.1"/>
    <property type="molecule type" value="Genomic_DNA"/>
</dbReference>
<proteinExistence type="predicted"/>
<name>A0A9X3HQK0_9VIBR</name>
<sequence length="42" mass="4797">KIALSLFKQDTSKNNSMVRKKKIAAIDDEYRSVLLKTGIKML</sequence>
<comment type="caution">
    <text evidence="1">The sequence shown here is derived from an EMBL/GenBank/DDBJ whole genome shotgun (WGS) entry which is preliminary data.</text>
</comment>
<reference evidence="1" key="1">
    <citation type="submission" date="2022-02" db="EMBL/GenBank/DDBJ databases">
        <title>Vibrio sp. nov., a new bacterium isolated from Bohai sea, China.</title>
        <authorList>
            <person name="Yuan Y."/>
        </authorList>
    </citation>
    <scope>NUCLEOTIDE SEQUENCE</scope>
    <source>
        <strain evidence="1">DBSS07</strain>
    </source>
</reference>